<dbReference type="InterPro" id="IPR029058">
    <property type="entry name" value="AB_hydrolase_fold"/>
</dbReference>
<dbReference type="Pfam" id="PF02129">
    <property type="entry name" value="Peptidase_S15"/>
    <property type="match status" value="1"/>
</dbReference>
<dbReference type="InterPro" id="IPR050261">
    <property type="entry name" value="FrsA_esterase"/>
</dbReference>
<protein>
    <submittedName>
        <fullName evidence="3">Quorum-quenching protein AidA</fullName>
    </submittedName>
</protein>
<evidence type="ECO:0000259" key="2">
    <source>
        <dbReference type="Pfam" id="PF02129"/>
    </source>
</evidence>
<comment type="caution">
    <text evidence="3">The sequence shown here is derived from an EMBL/GenBank/DDBJ whole genome shotgun (WGS) entry which is preliminary data.</text>
</comment>
<reference evidence="3" key="1">
    <citation type="submission" date="2021-03" db="EMBL/GenBank/DDBJ databases">
        <authorList>
            <person name="Peeters C."/>
        </authorList>
    </citation>
    <scope>NUCLEOTIDE SEQUENCE</scope>
    <source>
        <strain evidence="3">LMG 31506</strain>
    </source>
</reference>
<dbReference type="Gene3D" id="1.10.10.800">
    <property type="match status" value="1"/>
</dbReference>
<dbReference type="PANTHER" id="PTHR22946:SF9">
    <property type="entry name" value="POLYKETIDE TRANSFERASE AF380"/>
    <property type="match status" value="1"/>
</dbReference>
<dbReference type="PANTHER" id="PTHR22946">
    <property type="entry name" value="DIENELACTONE HYDROLASE DOMAIN-CONTAINING PROTEIN-RELATED"/>
    <property type="match status" value="1"/>
</dbReference>
<dbReference type="EMBL" id="CAJPUY010000008">
    <property type="protein sequence ID" value="CAG2141549.1"/>
    <property type="molecule type" value="Genomic_DNA"/>
</dbReference>
<name>A0A916ISA1_9BURK</name>
<dbReference type="Proteomes" id="UP000672934">
    <property type="component" value="Unassembled WGS sequence"/>
</dbReference>
<feature type="domain" description="Xaa-Pro dipeptidyl-peptidase-like" evidence="2">
    <location>
        <begin position="13"/>
        <end position="153"/>
    </location>
</feature>
<keyword evidence="1" id="KW-0378">Hydrolase</keyword>
<dbReference type="GO" id="GO:0052689">
    <property type="term" value="F:carboxylic ester hydrolase activity"/>
    <property type="evidence" value="ECO:0007669"/>
    <property type="project" value="UniProtKB-ARBA"/>
</dbReference>
<accession>A0A916ISA1</accession>
<dbReference type="AlphaFoldDB" id="A0A916ISA1"/>
<evidence type="ECO:0000313" key="4">
    <source>
        <dbReference type="Proteomes" id="UP000672934"/>
    </source>
</evidence>
<evidence type="ECO:0000313" key="3">
    <source>
        <dbReference type="EMBL" id="CAG2141549.1"/>
    </source>
</evidence>
<sequence>MVRSDVEFSSGNVRCAAWLYRPEGVAASVPCVVMAHGFSAVREQRLDAFAERFVQAGMAVLLFDYRYFGASGGIPRQLLNIQDQLQDWAAAIAFARNLPDIDPKRIALFGSSLSGGHVLTMAARDPAIAAAVAQVPTCDGLRNLPALGLAHLTRLTLAGLYDAARSLVGMSPFYIAATGRPGTWSAMATPEALSWFESVTPDKSTWVNQVCARIALRYGTYRPIAGVRKIQCPTLYCIGEEDVHLAPAGLAHEAASRTPRAEVKTYPCGHFGLYMGPLWERAVADQTDFLVRHLHPGRDA</sequence>
<proteinExistence type="predicted"/>
<gene>
    <name evidence="3" type="primary">aidA</name>
    <name evidence="3" type="ORF">LMG31506_02490</name>
</gene>
<dbReference type="InterPro" id="IPR000383">
    <property type="entry name" value="Xaa-Pro-like_dom"/>
</dbReference>
<organism evidence="3 4">
    <name type="scientific">Cupriavidus yeoncheonensis</name>
    <dbReference type="NCBI Taxonomy" id="1462994"/>
    <lineage>
        <taxon>Bacteria</taxon>
        <taxon>Pseudomonadati</taxon>
        <taxon>Pseudomonadota</taxon>
        <taxon>Betaproteobacteria</taxon>
        <taxon>Burkholderiales</taxon>
        <taxon>Burkholderiaceae</taxon>
        <taxon>Cupriavidus</taxon>
    </lineage>
</organism>
<dbReference type="SUPFAM" id="SSF53474">
    <property type="entry name" value="alpha/beta-Hydrolases"/>
    <property type="match status" value="1"/>
</dbReference>
<dbReference type="RefSeq" id="WP_211947451.1">
    <property type="nucleotide sequence ID" value="NZ_CAJPUY010000008.1"/>
</dbReference>
<evidence type="ECO:0000256" key="1">
    <source>
        <dbReference type="ARBA" id="ARBA00022801"/>
    </source>
</evidence>
<dbReference type="Gene3D" id="3.40.50.1820">
    <property type="entry name" value="alpha/beta hydrolase"/>
    <property type="match status" value="1"/>
</dbReference>
<keyword evidence="4" id="KW-1185">Reference proteome</keyword>